<gene>
    <name evidence="3" type="ORF">KDW_18750</name>
</gene>
<reference evidence="3 4" key="1">
    <citation type="submission" date="2019-10" db="EMBL/GenBank/DDBJ databases">
        <title>Dictyobacter vulcani sp. nov., within the class Ktedonobacteria, isolated from soil of volcanic Mt. Zao.</title>
        <authorList>
            <person name="Zheng Y."/>
            <person name="Wang C.M."/>
            <person name="Sakai Y."/>
            <person name="Abe K."/>
            <person name="Yokota A."/>
            <person name="Yabe S."/>
        </authorList>
    </citation>
    <scope>NUCLEOTIDE SEQUENCE [LARGE SCALE GENOMIC DNA]</scope>
    <source>
        <strain evidence="3 4">W12</strain>
    </source>
</reference>
<dbReference type="PANTHER" id="PTHR43249">
    <property type="entry name" value="UDP-N-ACETYL-2-AMINO-2-DEOXY-D-GLUCURONATE OXIDASE"/>
    <property type="match status" value="1"/>
</dbReference>
<dbReference type="SUPFAM" id="SSF55347">
    <property type="entry name" value="Glyceraldehyde-3-phosphate dehydrogenase-like, C-terminal domain"/>
    <property type="match status" value="1"/>
</dbReference>
<name>A0A5J4KJ08_9CHLR</name>
<keyword evidence="4" id="KW-1185">Reference proteome</keyword>
<dbReference type="PANTHER" id="PTHR43249:SF1">
    <property type="entry name" value="D-GLUCOSIDE 3-DEHYDROGENASE"/>
    <property type="match status" value="1"/>
</dbReference>
<dbReference type="InterPro" id="IPR055170">
    <property type="entry name" value="GFO_IDH_MocA-like_dom"/>
</dbReference>
<dbReference type="InterPro" id="IPR036291">
    <property type="entry name" value="NAD(P)-bd_dom_sf"/>
</dbReference>
<feature type="domain" description="Gfo/Idh/MocA-like oxidoreductase N-terminal" evidence="1">
    <location>
        <begin position="9"/>
        <end position="126"/>
    </location>
</feature>
<dbReference type="Gene3D" id="3.30.360.10">
    <property type="entry name" value="Dihydrodipicolinate Reductase, domain 2"/>
    <property type="match status" value="1"/>
</dbReference>
<evidence type="ECO:0000313" key="3">
    <source>
        <dbReference type="EMBL" id="GER87713.1"/>
    </source>
</evidence>
<dbReference type="GO" id="GO:0000166">
    <property type="term" value="F:nucleotide binding"/>
    <property type="evidence" value="ECO:0007669"/>
    <property type="project" value="InterPro"/>
</dbReference>
<accession>A0A5J4KJ08</accession>
<dbReference type="InterPro" id="IPR000683">
    <property type="entry name" value="Gfo/Idh/MocA-like_OxRdtase_N"/>
</dbReference>
<feature type="domain" description="GFO/IDH/MocA-like oxidoreductase" evidence="2">
    <location>
        <begin position="135"/>
        <end position="258"/>
    </location>
</feature>
<dbReference type="Pfam" id="PF22725">
    <property type="entry name" value="GFO_IDH_MocA_C3"/>
    <property type="match status" value="1"/>
</dbReference>
<dbReference type="Gene3D" id="3.40.50.720">
    <property type="entry name" value="NAD(P)-binding Rossmann-like Domain"/>
    <property type="match status" value="1"/>
</dbReference>
<dbReference type="Proteomes" id="UP000326912">
    <property type="component" value="Unassembled WGS sequence"/>
</dbReference>
<dbReference type="AlphaFoldDB" id="A0A5J4KJ08"/>
<evidence type="ECO:0000259" key="2">
    <source>
        <dbReference type="Pfam" id="PF22725"/>
    </source>
</evidence>
<evidence type="ECO:0000259" key="1">
    <source>
        <dbReference type="Pfam" id="PF01408"/>
    </source>
</evidence>
<sequence>MQSEQNTILRYALVGAGAGVFNMHRSALGLADMAVVAVADINPELGQRRANELHCPFYVDHQQLLAEIRPDVVVVMTPHPYHARIAIDCLEAGSHVLVEKPMAVQVAEADAMLKAAEHAQRLLGVIFQQRFRPEIRAARQLLQSGQIGRIQHVTMSAVWTRTARYYQSAGWRGTWKGEGGGVLMNQAPHQLDLLCHLVGQPSRVFAWTRRFLHTIETEDTVEAALEWPDGALGSLHISTAEADQSEYLKIVGTHGQLELQSGRLSARGLETDIADFVLTCPKAMASPASQELPIVLDQSPIGDHAAVYQAFNTAIRTNTPFTSGGAQGIIALELANACIYSSYTNSPVELPLDRQKYATLLTELIDRQNPL</sequence>
<dbReference type="InterPro" id="IPR052515">
    <property type="entry name" value="Gfo/Idh/MocA_Oxidoreductase"/>
</dbReference>
<organism evidence="3 4">
    <name type="scientific">Dictyobacter vulcani</name>
    <dbReference type="NCBI Taxonomy" id="2607529"/>
    <lineage>
        <taxon>Bacteria</taxon>
        <taxon>Bacillati</taxon>
        <taxon>Chloroflexota</taxon>
        <taxon>Ktedonobacteria</taxon>
        <taxon>Ktedonobacterales</taxon>
        <taxon>Dictyobacteraceae</taxon>
        <taxon>Dictyobacter</taxon>
    </lineage>
</organism>
<dbReference type="Pfam" id="PF01408">
    <property type="entry name" value="GFO_IDH_MocA"/>
    <property type="match status" value="1"/>
</dbReference>
<evidence type="ECO:0000313" key="4">
    <source>
        <dbReference type="Proteomes" id="UP000326912"/>
    </source>
</evidence>
<proteinExistence type="predicted"/>
<dbReference type="RefSeq" id="WP_151755685.1">
    <property type="nucleotide sequence ID" value="NZ_BKZW01000001.1"/>
</dbReference>
<dbReference type="SUPFAM" id="SSF51735">
    <property type="entry name" value="NAD(P)-binding Rossmann-fold domains"/>
    <property type="match status" value="1"/>
</dbReference>
<dbReference type="EMBL" id="BKZW01000001">
    <property type="protein sequence ID" value="GER87713.1"/>
    <property type="molecule type" value="Genomic_DNA"/>
</dbReference>
<protein>
    <submittedName>
        <fullName evidence="3">Oxidoreductase</fullName>
    </submittedName>
</protein>
<comment type="caution">
    <text evidence="3">The sequence shown here is derived from an EMBL/GenBank/DDBJ whole genome shotgun (WGS) entry which is preliminary data.</text>
</comment>